<dbReference type="PANTHER" id="PTHR24276">
    <property type="entry name" value="POLYSERASE-RELATED"/>
    <property type="match status" value="1"/>
</dbReference>
<evidence type="ECO:0000259" key="5">
    <source>
        <dbReference type="PROSITE" id="PS50240"/>
    </source>
</evidence>
<keyword evidence="3" id="KW-0720">Serine protease</keyword>
<protein>
    <recommendedName>
        <fullName evidence="5">Peptidase S1 domain-containing protein</fullName>
    </recommendedName>
</protein>
<dbReference type="InterPro" id="IPR001314">
    <property type="entry name" value="Peptidase_S1A"/>
</dbReference>
<evidence type="ECO:0000256" key="1">
    <source>
        <dbReference type="ARBA" id="ARBA00007664"/>
    </source>
</evidence>
<dbReference type="InterPro" id="IPR009003">
    <property type="entry name" value="Peptidase_S1_PA"/>
</dbReference>
<feature type="domain" description="Peptidase S1" evidence="5">
    <location>
        <begin position="24"/>
        <end position="261"/>
    </location>
</feature>
<dbReference type="InterPro" id="IPR050430">
    <property type="entry name" value="Peptidase_S1"/>
</dbReference>
<keyword evidence="2" id="KW-1015">Disulfide bond</keyword>
<gene>
    <name evidence="6" type="ORF">C7Y72_16495</name>
</gene>
<dbReference type="Proteomes" id="UP000240739">
    <property type="component" value="Unassembled WGS sequence"/>
</dbReference>
<dbReference type="PROSITE" id="PS00134">
    <property type="entry name" value="TRYPSIN_HIS"/>
    <property type="match status" value="1"/>
</dbReference>
<reference evidence="6 7" key="1">
    <citation type="submission" date="2018-03" db="EMBL/GenBank/DDBJ databases">
        <title>Aquarubrobacter algicola gen. nov., sp. nov., a novel actinobacterium isolated from shallow eutrophic lake during the end of cyanobacterial harmful algal blooms.</title>
        <authorList>
            <person name="Chun S.J."/>
        </authorList>
    </citation>
    <scope>NUCLEOTIDE SEQUENCE [LARGE SCALE GENOMIC DNA]</scope>
    <source>
        <strain evidence="6 7">Seoho-28</strain>
    </source>
</reference>
<dbReference type="PANTHER" id="PTHR24276:SF98">
    <property type="entry name" value="FI18310P1-RELATED"/>
    <property type="match status" value="1"/>
</dbReference>
<dbReference type="GO" id="GO:0006508">
    <property type="term" value="P:proteolysis"/>
    <property type="evidence" value="ECO:0007669"/>
    <property type="project" value="UniProtKB-KW"/>
</dbReference>
<dbReference type="GO" id="GO:0004252">
    <property type="term" value="F:serine-type endopeptidase activity"/>
    <property type="evidence" value="ECO:0007669"/>
    <property type="project" value="InterPro"/>
</dbReference>
<dbReference type="PROSITE" id="PS00135">
    <property type="entry name" value="TRYPSIN_SER"/>
    <property type="match status" value="1"/>
</dbReference>
<sequence>MRRPLLLALAATALLAPATPAHAIVGGGPPTRAYPAMAAMEQEGRFICGGSLVRPTWILTAAHCVDDGSRVTPAADLAFVLGTADRTDLRTGERIPARRVIRHESYGTPVGASNDVALVELERAPRGAPIRVVQPGQESRWSAGTTATVIGWGSASFQAPATNPNLQQVEVPIQSDRTCNATYQNTFGYDPATMLCAGNGLGGRDSCQGDSGGPLMVEDGGAPLLVGVVSFGLGCGFPTQYGVYARIGAPDLAAWIVRNAGPDPSAVPTAPAPAPSPAPASPTLAAERVLGLRRANRSRTGALRLSLAVRLPVTDLRITVRRVRGGAATTIATARRSRATRSFTAAVALPRATRPGPLRVTVRARDLTGRVVGFTRTLRTRG</sequence>
<dbReference type="InterPro" id="IPR033116">
    <property type="entry name" value="TRYPSIN_SER"/>
</dbReference>
<name>A0A2T4UFK4_9ACTN</name>
<dbReference type="SUPFAM" id="SSF50494">
    <property type="entry name" value="Trypsin-like serine proteases"/>
    <property type="match status" value="1"/>
</dbReference>
<feature type="chain" id="PRO_5015784997" description="Peptidase S1 domain-containing protein" evidence="4">
    <location>
        <begin position="24"/>
        <end position="382"/>
    </location>
</feature>
<dbReference type="Pfam" id="PF00089">
    <property type="entry name" value="Trypsin"/>
    <property type="match status" value="1"/>
</dbReference>
<dbReference type="PROSITE" id="PS50240">
    <property type="entry name" value="TRYPSIN_DOM"/>
    <property type="match status" value="1"/>
</dbReference>
<proteinExistence type="inferred from homology"/>
<dbReference type="AlphaFoldDB" id="A0A2T4UFK4"/>
<dbReference type="InterPro" id="IPR043504">
    <property type="entry name" value="Peptidase_S1_PA_chymotrypsin"/>
</dbReference>
<comment type="similarity">
    <text evidence="1">Belongs to the peptidase S1 family.</text>
</comment>
<evidence type="ECO:0000313" key="6">
    <source>
        <dbReference type="EMBL" id="PTL56548.1"/>
    </source>
</evidence>
<keyword evidence="7" id="KW-1185">Reference proteome</keyword>
<dbReference type="SMART" id="SM00020">
    <property type="entry name" value="Tryp_SPc"/>
    <property type="match status" value="1"/>
</dbReference>
<evidence type="ECO:0000256" key="2">
    <source>
        <dbReference type="ARBA" id="ARBA00023157"/>
    </source>
</evidence>
<dbReference type="OrthoDB" id="1496095at2"/>
<organism evidence="6 7">
    <name type="scientific">Paraconexibacter algicola</name>
    <dbReference type="NCBI Taxonomy" id="2133960"/>
    <lineage>
        <taxon>Bacteria</taxon>
        <taxon>Bacillati</taxon>
        <taxon>Actinomycetota</taxon>
        <taxon>Thermoleophilia</taxon>
        <taxon>Solirubrobacterales</taxon>
        <taxon>Paraconexibacteraceae</taxon>
        <taxon>Paraconexibacter</taxon>
    </lineage>
</organism>
<evidence type="ECO:0000256" key="4">
    <source>
        <dbReference type="SAM" id="SignalP"/>
    </source>
</evidence>
<dbReference type="InterPro" id="IPR001254">
    <property type="entry name" value="Trypsin_dom"/>
</dbReference>
<dbReference type="PRINTS" id="PR00722">
    <property type="entry name" value="CHYMOTRYPSIN"/>
</dbReference>
<dbReference type="Gene3D" id="2.40.10.10">
    <property type="entry name" value="Trypsin-like serine proteases"/>
    <property type="match status" value="2"/>
</dbReference>
<feature type="signal peptide" evidence="4">
    <location>
        <begin position="1"/>
        <end position="23"/>
    </location>
</feature>
<comment type="caution">
    <text evidence="6">The sequence shown here is derived from an EMBL/GenBank/DDBJ whole genome shotgun (WGS) entry which is preliminary data.</text>
</comment>
<dbReference type="EMBL" id="PYYB01000002">
    <property type="protein sequence ID" value="PTL56548.1"/>
    <property type="molecule type" value="Genomic_DNA"/>
</dbReference>
<dbReference type="RefSeq" id="WP_107570267.1">
    <property type="nucleotide sequence ID" value="NZ_PYYB01000002.1"/>
</dbReference>
<keyword evidence="4" id="KW-0732">Signal</keyword>
<evidence type="ECO:0000256" key="3">
    <source>
        <dbReference type="RuleBase" id="RU363034"/>
    </source>
</evidence>
<keyword evidence="3" id="KW-0645">Protease</keyword>
<accession>A0A2T4UFK4</accession>
<keyword evidence="3" id="KW-0378">Hydrolase</keyword>
<dbReference type="InterPro" id="IPR018114">
    <property type="entry name" value="TRYPSIN_HIS"/>
</dbReference>
<evidence type="ECO:0000313" key="7">
    <source>
        <dbReference type="Proteomes" id="UP000240739"/>
    </source>
</evidence>
<dbReference type="FunFam" id="2.40.10.10:FF:000002">
    <property type="entry name" value="Transmembrane protease serine"/>
    <property type="match status" value="1"/>
</dbReference>
<dbReference type="CDD" id="cd00190">
    <property type="entry name" value="Tryp_SPc"/>
    <property type="match status" value="1"/>
</dbReference>